<evidence type="ECO:0000256" key="6">
    <source>
        <dbReference type="SAM" id="Phobius"/>
    </source>
</evidence>
<dbReference type="KEGG" id="theu:HPC62_00660"/>
<accession>A0A6M8BIE5</accession>
<dbReference type="PANTHER" id="PTHR30086">
    <property type="entry name" value="ARGININE EXPORTER PROTEIN ARGO"/>
    <property type="match status" value="1"/>
</dbReference>
<keyword evidence="8" id="KW-1185">Reference proteome</keyword>
<organism evidence="7 8">
    <name type="scientific">Thermoleptolyngbya sichuanensis A183</name>
    <dbReference type="NCBI Taxonomy" id="2737172"/>
    <lineage>
        <taxon>Bacteria</taxon>
        <taxon>Bacillati</taxon>
        <taxon>Cyanobacteriota</taxon>
        <taxon>Cyanophyceae</taxon>
        <taxon>Oculatellales</taxon>
        <taxon>Oculatellaceae</taxon>
        <taxon>Thermoleptolyngbya</taxon>
        <taxon>Thermoleptolyngbya sichuanensis</taxon>
    </lineage>
</organism>
<evidence type="ECO:0000256" key="3">
    <source>
        <dbReference type="ARBA" id="ARBA00022692"/>
    </source>
</evidence>
<evidence type="ECO:0000256" key="4">
    <source>
        <dbReference type="ARBA" id="ARBA00022989"/>
    </source>
</evidence>
<sequence length="192" mass="20002">MVVLAAIPSISVLTVSTRAASLGFLHGVLTAAGIVVGDLLFIAIALWGLSFLSSALGSLVFLIKYLGGAYLIWLGLRLFRAREQPVEAQSISHSSRVSSFLTGLLITLADQKATLFYLGFFPAFLDMSQVSYVDAGVIMLVAIAAVGGVKVIYALLADQTRFLLGGGLSTRLNAIAGGVMVAVGLLLILTAA</sequence>
<dbReference type="InterPro" id="IPR001123">
    <property type="entry name" value="LeuE-type"/>
</dbReference>
<gene>
    <name evidence="7" type="ORF">HPC62_00660</name>
</gene>
<proteinExistence type="predicted"/>
<evidence type="ECO:0000313" key="8">
    <source>
        <dbReference type="Proteomes" id="UP000505210"/>
    </source>
</evidence>
<dbReference type="Pfam" id="PF01810">
    <property type="entry name" value="LysE"/>
    <property type="match status" value="1"/>
</dbReference>
<dbReference type="AlphaFoldDB" id="A0A6M8BIE5"/>
<dbReference type="PANTHER" id="PTHR30086:SF20">
    <property type="entry name" value="ARGININE EXPORTER PROTEIN ARGO-RELATED"/>
    <property type="match status" value="1"/>
</dbReference>
<feature type="transmembrane region" description="Helical" evidence="6">
    <location>
        <begin position="168"/>
        <end position="189"/>
    </location>
</feature>
<keyword evidence="2" id="KW-1003">Cell membrane</keyword>
<evidence type="ECO:0000313" key="7">
    <source>
        <dbReference type="EMBL" id="QKD84687.1"/>
    </source>
</evidence>
<keyword evidence="5 6" id="KW-0472">Membrane</keyword>
<evidence type="ECO:0000256" key="5">
    <source>
        <dbReference type="ARBA" id="ARBA00023136"/>
    </source>
</evidence>
<keyword evidence="3 6" id="KW-0812">Transmembrane</keyword>
<reference evidence="7 8" key="1">
    <citation type="submission" date="2020-05" db="EMBL/GenBank/DDBJ databases">
        <title>Complete genome sequence of of a novel Thermoleptolyngbya strain isolated from hot springs of Ganzi, Sichuan China.</title>
        <authorList>
            <person name="Tang J."/>
            <person name="Daroch M."/>
            <person name="Li L."/>
            <person name="Waleron K."/>
            <person name="Waleron M."/>
            <person name="Waleron M."/>
        </authorList>
    </citation>
    <scope>NUCLEOTIDE SEQUENCE [LARGE SCALE GENOMIC DNA]</scope>
    <source>
        <strain evidence="7 8">PKUAC-SCTA183</strain>
    </source>
</reference>
<name>A0A6M8BIE5_9CYAN</name>
<protein>
    <submittedName>
        <fullName evidence="7">LysE family translocator</fullName>
    </submittedName>
</protein>
<feature type="transmembrane region" description="Helical" evidence="6">
    <location>
        <begin position="99"/>
        <end position="120"/>
    </location>
</feature>
<feature type="transmembrane region" description="Helical" evidence="6">
    <location>
        <begin position="132"/>
        <end position="156"/>
    </location>
</feature>
<dbReference type="GO" id="GO:0015171">
    <property type="term" value="F:amino acid transmembrane transporter activity"/>
    <property type="evidence" value="ECO:0007669"/>
    <property type="project" value="TreeGrafter"/>
</dbReference>
<dbReference type="Proteomes" id="UP000505210">
    <property type="component" value="Chromosome"/>
</dbReference>
<comment type="subcellular location">
    <subcellularLocation>
        <location evidence="1">Cell membrane</location>
        <topology evidence="1">Multi-pass membrane protein</topology>
    </subcellularLocation>
</comment>
<evidence type="ECO:0000256" key="1">
    <source>
        <dbReference type="ARBA" id="ARBA00004651"/>
    </source>
</evidence>
<keyword evidence="4 6" id="KW-1133">Transmembrane helix</keyword>
<feature type="transmembrane region" description="Helical" evidence="6">
    <location>
        <begin position="59"/>
        <end position="79"/>
    </location>
</feature>
<dbReference type="EMBL" id="CP053661">
    <property type="protein sequence ID" value="QKD84687.1"/>
    <property type="molecule type" value="Genomic_DNA"/>
</dbReference>
<evidence type="ECO:0000256" key="2">
    <source>
        <dbReference type="ARBA" id="ARBA00022475"/>
    </source>
</evidence>
<feature type="transmembrane region" description="Helical" evidence="6">
    <location>
        <begin position="29"/>
        <end position="52"/>
    </location>
</feature>
<dbReference type="GO" id="GO:0005886">
    <property type="term" value="C:plasma membrane"/>
    <property type="evidence" value="ECO:0007669"/>
    <property type="project" value="UniProtKB-SubCell"/>
</dbReference>